<dbReference type="InterPro" id="IPR005110">
    <property type="entry name" value="MoeA_linker/N"/>
</dbReference>
<dbReference type="AlphaFoldDB" id="W0F4D2"/>
<dbReference type="NCBIfam" id="TIGR00177">
    <property type="entry name" value="molyb_syn"/>
    <property type="match status" value="1"/>
</dbReference>
<sequence>MISVNEAKNSIYLNATRLPPVVLDLKDAAGKVLAAALVASENIPAFPQSAMDGYAFAYEDTNGAALTIMTTIQAGSGKELLLQPGQAARIFTGAAVPEGADTVVMQEKAKVQENRLSIEDPLLKPGANVRPPGSEIQSGQPALDKGTLLTPAAIGFLAAIGFQEVPVYPDPVVSIIITGKELRPPGQPLTYGQVYESNSYALKAALSKAGITKVEVLFADDTLDQVTELLQDALEKSNLVLLTGGVSVGDFDFVPEAAKACSVNTLFHKIKQRPGKPLFFGKKESRLVFGLPGNPASALTCFYEYVLPAISGQTGRPLSLQSVRVPAKERISKAHPLTHFLKGYYDGNTALSLDAQESYRLRSFATANCLIVLDEDQYEFEEGALVEVHLLPS</sequence>
<dbReference type="Pfam" id="PF03454">
    <property type="entry name" value="MoeA_C"/>
    <property type="match status" value="1"/>
</dbReference>
<keyword evidence="6" id="KW-0808">Transferase</keyword>
<dbReference type="SUPFAM" id="SSF53218">
    <property type="entry name" value="Molybdenum cofactor biosynthesis proteins"/>
    <property type="match status" value="1"/>
</dbReference>
<proteinExistence type="inferred from homology"/>
<evidence type="ECO:0000256" key="5">
    <source>
        <dbReference type="ARBA" id="ARBA00047317"/>
    </source>
</evidence>
<comment type="pathway">
    <text evidence="2 6">Cofactor biosynthesis; molybdopterin biosynthesis.</text>
</comment>
<dbReference type="CDD" id="cd00887">
    <property type="entry name" value="MoeA"/>
    <property type="match status" value="1"/>
</dbReference>
<gene>
    <name evidence="9" type="ORF">NIASO_16485</name>
</gene>
<dbReference type="Gene3D" id="2.170.190.11">
    <property type="entry name" value="Molybdopterin biosynthesis moea protein, domain 3"/>
    <property type="match status" value="1"/>
</dbReference>
<feature type="domain" description="MoaB/Mog" evidence="8">
    <location>
        <begin position="174"/>
        <end position="312"/>
    </location>
</feature>
<dbReference type="RefSeq" id="WP_008587295.1">
    <property type="nucleotide sequence ID" value="NZ_CP007035.1"/>
</dbReference>
<organism evidence="9 10">
    <name type="scientific">Niabella soli DSM 19437</name>
    <dbReference type="NCBI Taxonomy" id="929713"/>
    <lineage>
        <taxon>Bacteria</taxon>
        <taxon>Pseudomonadati</taxon>
        <taxon>Bacteroidota</taxon>
        <taxon>Chitinophagia</taxon>
        <taxon>Chitinophagales</taxon>
        <taxon>Chitinophagaceae</taxon>
        <taxon>Niabella</taxon>
    </lineage>
</organism>
<dbReference type="GO" id="GO:0006777">
    <property type="term" value="P:Mo-molybdopterin cofactor biosynthetic process"/>
    <property type="evidence" value="ECO:0007669"/>
    <property type="project" value="UniProtKB-UniRule"/>
</dbReference>
<dbReference type="SUPFAM" id="SSF63867">
    <property type="entry name" value="MoeA C-terminal domain-like"/>
    <property type="match status" value="1"/>
</dbReference>
<evidence type="ECO:0000259" key="8">
    <source>
        <dbReference type="SMART" id="SM00852"/>
    </source>
</evidence>
<dbReference type="EC" id="2.10.1.1" evidence="6"/>
<dbReference type="Proteomes" id="UP000003586">
    <property type="component" value="Chromosome"/>
</dbReference>
<dbReference type="InterPro" id="IPR001453">
    <property type="entry name" value="MoaB/Mog_dom"/>
</dbReference>
<dbReference type="PANTHER" id="PTHR10192">
    <property type="entry name" value="MOLYBDOPTERIN BIOSYNTHESIS PROTEIN"/>
    <property type="match status" value="1"/>
</dbReference>
<dbReference type="InterPro" id="IPR036688">
    <property type="entry name" value="MoeA_C_domain_IV_sf"/>
</dbReference>
<dbReference type="Gene3D" id="2.40.340.10">
    <property type="entry name" value="MoeA, C-terminal, domain IV"/>
    <property type="match status" value="1"/>
</dbReference>
<accession>W0F4D2</accession>
<evidence type="ECO:0000313" key="9">
    <source>
        <dbReference type="EMBL" id="AHF16319.1"/>
    </source>
</evidence>
<dbReference type="SMART" id="SM00852">
    <property type="entry name" value="MoCF_biosynth"/>
    <property type="match status" value="1"/>
</dbReference>
<dbReference type="GO" id="GO:0046872">
    <property type="term" value="F:metal ion binding"/>
    <property type="evidence" value="ECO:0007669"/>
    <property type="project" value="UniProtKB-UniRule"/>
</dbReference>
<keyword evidence="4 6" id="KW-0501">Molybdenum cofactor biosynthesis</keyword>
<dbReference type="SUPFAM" id="SSF63882">
    <property type="entry name" value="MoeA N-terminal region -like"/>
    <property type="match status" value="1"/>
</dbReference>
<comment type="similarity">
    <text evidence="3 6">Belongs to the MoeA family.</text>
</comment>
<dbReference type="NCBIfam" id="NF045515">
    <property type="entry name" value="Glp_gephyrin"/>
    <property type="match status" value="1"/>
</dbReference>
<dbReference type="InterPro" id="IPR036425">
    <property type="entry name" value="MoaB/Mog-like_dom_sf"/>
</dbReference>
<reference evidence="9 10" key="1">
    <citation type="submission" date="2013-12" db="EMBL/GenBank/DDBJ databases">
        <authorList>
            <consortium name="DOE Joint Genome Institute"/>
            <person name="Eisen J."/>
            <person name="Huntemann M."/>
            <person name="Han J."/>
            <person name="Chen A."/>
            <person name="Kyrpides N."/>
            <person name="Mavromatis K."/>
            <person name="Markowitz V."/>
            <person name="Palaniappan K."/>
            <person name="Ivanova N."/>
            <person name="Schaumberg A."/>
            <person name="Pati A."/>
            <person name="Liolios K."/>
            <person name="Nordberg H.P."/>
            <person name="Cantor M.N."/>
            <person name="Hua S.X."/>
            <person name="Woyke T."/>
        </authorList>
    </citation>
    <scope>NUCLEOTIDE SEQUENCE [LARGE SCALE GENOMIC DNA]</scope>
    <source>
        <strain evidence="10">DSM 19437</strain>
    </source>
</reference>
<name>W0F4D2_9BACT</name>
<keyword evidence="6" id="KW-0500">Molybdenum</keyword>
<dbReference type="PANTHER" id="PTHR10192:SF5">
    <property type="entry name" value="GEPHYRIN"/>
    <property type="match status" value="1"/>
</dbReference>
<keyword evidence="10" id="KW-1185">Reference proteome</keyword>
<dbReference type="InterPro" id="IPR038987">
    <property type="entry name" value="MoeA-like"/>
</dbReference>
<dbReference type="Pfam" id="PF00994">
    <property type="entry name" value="MoCF_biosynth"/>
    <property type="match status" value="1"/>
</dbReference>
<dbReference type="InterPro" id="IPR005111">
    <property type="entry name" value="MoeA_C_domain_IV"/>
</dbReference>
<comment type="catalytic activity">
    <reaction evidence="5">
        <text>adenylyl-molybdopterin + molybdate = Mo-molybdopterin + AMP + H(+)</text>
        <dbReference type="Rhea" id="RHEA:35047"/>
        <dbReference type="ChEBI" id="CHEBI:15378"/>
        <dbReference type="ChEBI" id="CHEBI:36264"/>
        <dbReference type="ChEBI" id="CHEBI:62727"/>
        <dbReference type="ChEBI" id="CHEBI:71302"/>
        <dbReference type="ChEBI" id="CHEBI:456215"/>
        <dbReference type="EC" id="2.10.1.1"/>
    </reaction>
</comment>
<feature type="region of interest" description="Disordered" evidence="7">
    <location>
        <begin position="122"/>
        <end position="141"/>
    </location>
</feature>
<evidence type="ECO:0000313" key="10">
    <source>
        <dbReference type="Proteomes" id="UP000003586"/>
    </source>
</evidence>
<evidence type="ECO:0000256" key="3">
    <source>
        <dbReference type="ARBA" id="ARBA00010763"/>
    </source>
</evidence>
<dbReference type="KEGG" id="nso:NIASO_16485"/>
<dbReference type="EMBL" id="CP007035">
    <property type="protein sequence ID" value="AHF16319.1"/>
    <property type="molecule type" value="Genomic_DNA"/>
</dbReference>
<evidence type="ECO:0000256" key="2">
    <source>
        <dbReference type="ARBA" id="ARBA00005046"/>
    </source>
</evidence>
<dbReference type="UniPathway" id="UPA00344"/>
<dbReference type="STRING" id="929713.NIASO_16485"/>
<protein>
    <recommendedName>
        <fullName evidence="6">Molybdopterin molybdenumtransferase</fullName>
        <ecNumber evidence="6">2.10.1.1</ecNumber>
    </recommendedName>
</protein>
<dbReference type="HOGENOM" id="CLU_010186_7_1_10"/>
<dbReference type="GO" id="GO:0061599">
    <property type="term" value="F:molybdopterin molybdotransferase activity"/>
    <property type="evidence" value="ECO:0007669"/>
    <property type="project" value="UniProtKB-UniRule"/>
</dbReference>
<evidence type="ECO:0000256" key="4">
    <source>
        <dbReference type="ARBA" id="ARBA00023150"/>
    </source>
</evidence>
<dbReference type="InterPro" id="IPR036135">
    <property type="entry name" value="MoeA_linker/N_sf"/>
</dbReference>
<dbReference type="GO" id="GO:0005829">
    <property type="term" value="C:cytosol"/>
    <property type="evidence" value="ECO:0007669"/>
    <property type="project" value="TreeGrafter"/>
</dbReference>
<evidence type="ECO:0000256" key="1">
    <source>
        <dbReference type="ARBA" id="ARBA00002901"/>
    </source>
</evidence>
<dbReference type="Gene3D" id="3.90.105.10">
    <property type="entry name" value="Molybdopterin biosynthesis moea protein, domain 2"/>
    <property type="match status" value="1"/>
</dbReference>
<dbReference type="eggNOG" id="COG0303">
    <property type="taxonomic scope" value="Bacteria"/>
</dbReference>
<evidence type="ECO:0000256" key="6">
    <source>
        <dbReference type="RuleBase" id="RU365090"/>
    </source>
</evidence>
<keyword evidence="6" id="KW-0479">Metal-binding</keyword>
<comment type="function">
    <text evidence="1 6">Catalyzes the insertion of molybdate into adenylated molybdopterin with the concomitant release of AMP.</text>
</comment>
<dbReference type="Pfam" id="PF03453">
    <property type="entry name" value="MoeA_N"/>
    <property type="match status" value="1"/>
</dbReference>
<dbReference type="OrthoDB" id="9804758at2"/>
<keyword evidence="6" id="KW-0460">Magnesium</keyword>
<evidence type="ECO:0000256" key="7">
    <source>
        <dbReference type="SAM" id="MobiDB-lite"/>
    </source>
</evidence>
<comment type="cofactor">
    <cofactor evidence="6">
        <name>Mg(2+)</name>
        <dbReference type="ChEBI" id="CHEBI:18420"/>
    </cofactor>
</comment>
<dbReference type="Gene3D" id="3.40.980.10">
    <property type="entry name" value="MoaB/Mog-like domain"/>
    <property type="match status" value="1"/>
</dbReference>